<name>A0A443S4D9_9ACAR</name>
<dbReference type="Proteomes" id="UP000288716">
    <property type="component" value="Unassembled WGS sequence"/>
</dbReference>
<comment type="caution">
    <text evidence="3">The sequence shown here is derived from an EMBL/GenBank/DDBJ whole genome shotgun (WGS) entry which is preliminary data.</text>
</comment>
<proteinExistence type="predicted"/>
<feature type="region of interest" description="Disordered" evidence="1">
    <location>
        <begin position="58"/>
        <end position="92"/>
    </location>
</feature>
<protein>
    <recommendedName>
        <fullName evidence="2">Endonuclease/exonuclease/phosphatase domain-containing protein</fullName>
    </recommendedName>
</protein>
<reference evidence="3 4" key="1">
    <citation type="journal article" date="2018" name="Gigascience">
        <title>Genomes of trombidid mites reveal novel predicted allergens and laterally-transferred genes associated with secondary metabolism.</title>
        <authorList>
            <person name="Dong X."/>
            <person name="Chaisiri K."/>
            <person name="Xia D."/>
            <person name="Armstrong S.D."/>
            <person name="Fang Y."/>
            <person name="Donnelly M.J."/>
            <person name="Kadowaki T."/>
            <person name="McGarry J.W."/>
            <person name="Darby A.C."/>
            <person name="Makepeace B.L."/>
        </authorList>
    </citation>
    <scope>NUCLEOTIDE SEQUENCE [LARGE SCALE GENOMIC DNA]</scope>
    <source>
        <strain evidence="3">UoL-UT</strain>
    </source>
</reference>
<feature type="domain" description="Endonuclease/exonuclease/phosphatase" evidence="2">
    <location>
        <begin position="148"/>
        <end position="318"/>
    </location>
</feature>
<sequence>MSLTEEKLGALSQKLSEYFNRIQTGYQSRDKLISMKNEIFEIISDTFEIEITAVTQDSENEEIQNRNTLDNDPTSTGAENYTSSQQQSRENYDEDKCKLDFIITQIAAINAKVNDIEKKPSAKLCSKFSYQPSTNAKYLKCFYANSRVAEENIDFLFLCETWLSPQYSSINILPNYSILRRDRNDGYGGVLIAFKKHLNVVEVSFNSDIEHLAVKLLINNRYITFVCIYLPPPVNDNTLLNLKTLLNDVMTSLKHNDEIICLGDFNVNILNHTNFTGKFSDIFSALALKQIIQFTTCPQYSEFGSLIDHVYCMNKDIVLSSNPTVNLTNSCDHKAISLTLNVRKTVNQKLTDKYLFQFTDDDYCQISDKINQVDWNAFFDTYLNVDQCYEKLSNFFTELLAKYKVKFNYKTACKFPKHIRKLILKKRLYRRQFLKTDNDAYLIKYRDIDNTISRCIIDHNSKKFNNLISKYDMKGLYKYIKKIRQKSLKHLLLIFLKIILHQTIN</sequence>
<dbReference type="OrthoDB" id="6781885at2759"/>
<dbReference type="GO" id="GO:0007508">
    <property type="term" value="P:larval heart development"/>
    <property type="evidence" value="ECO:0007669"/>
    <property type="project" value="TreeGrafter"/>
</dbReference>
<gene>
    <name evidence="3" type="ORF">B4U80_14046</name>
</gene>
<dbReference type="VEuPathDB" id="VectorBase:LDEU009696"/>
<organism evidence="3 4">
    <name type="scientific">Leptotrombidium deliense</name>
    <dbReference type="NCBI Taxonomy" id="299467"/>
    <lineage>
        <taxon>Eukaryota</taxon>
        <taxon>Metazoa</taxon>
        <taxon>Ecdysozoa</taxon>
        <taxon>Arthropoda</taxon>
        <taxon>Chelicerata</taxon>
        <taxon>Arachnida</taxon>
        <taxon>Acari</taxon>
        <taxon>Acariformes</taxon>
        <taxon>Trombidiformes</taxon>
        <taxon>Prostigmata</taxon>
        <taxon>Anystina</taxon>
        <taxon>Parasitengona</taxon>
        <taxon>Trombiculoidea</taxon>
        <taxon>Trombiculidae</taxon>
        <taxon>Leptotrombidium</taxon>
    </lineage>
</organism>
<feature type="compositionally biased region" description="Polar residues" evidence="1">
    <location>
        <begin position="65"/>
        <end position="89"/>
    </location>
</feature>
<evidence type="ECO:0000259" key="2">
    <source>
        <dbReference type="Pfam" id="PF03372"/>
    </source>
</evidence>
<dbReference type="GO" id="GO:0061343">
    <property type="term" value="P:cell adhesion involved in heart morphogenesis"/>
    <property type="evidence" value="ECO:0007669"/>
    <property type="project" value="TreeGrafter"/>
</dbReference>
<evidence type="ECO:0000313" key="3">
    <source>
        <dbReference type="EMBL" id="RWS22344.1"/>
    </source>
</evidence>
<keyword evidence="4" id="KW-1185">Reference proteome</keyword>
<dbReference type="InterPro" id="IPR036691">
    <property type="entry name" value="Endo/exonu/phosph_ase_sf"/>
</dbReference>
<dbReference type="PANTHER" id="PTHR33395:SF22">
    <property type="entry name" value="REVERSE TRANSCRIPTASE DOMAIN-CONTAINING PROTEIN"/>
    <property type="match status" value="1"/>
</dbReference>
<dbReference type="GO" id="GO:0031012">
    <property type="term" value="C:extracellular matrix"/>
    <property type="evidence" value="ECO:0007669"/>
    <property type="project" value="TreeGrafter"/>
</dbReference>
<dbReference type="AlphaFoldDB" id="A0A443S4D9"/>
<evidence type="ECO:0000256" key="1">
    <source>
        <dbReference type="SAM" id="MobiDB-lite"/>
    </source>
</evidence>
<dbReference type="InterPro" id="IPR005135">
    <property type="entry name" value="Endo/exonuclease/phosphatase"/>
</dbReference>
<accession>A0A443S4D9</accession>
<dbReference type="Gene3D" id="3.60.10.10">
    <property type="entry name" value="Endonuclease/exonuclease/phosphatase"/>
    <property type="match status" value="1"/>
</dbReference>
<dbReference type="EMBL" id="NCKV01009073">
    <property type="protein sequence ID" value="RWS22344.1"/>
    <property type="molecule type" value="Genomic_DNA"/>
</dbReference>
<dbReference type="SUPFAM" id="SSF56219">
    <property type="entry name" value="DNase I-like"/>
    <property type="match status" value="1"/>
</dbReference>
<dbReference type="Pfam" id="PF03372">
    <property type="entry name" value="Exo_endo_phos"/>
    <property type="match status" value="1"/>
</dbReference>
<dbReference type="STRING" id="299467.A0A443S4D9"/>
<dbReference type="GO" id="GO:0003824">
    <property type="term" value="F:catalytic activity"/>
    <property type="evidence" value="ECO:0007669"/>
    <property type="project" value="InterPro"/>
</dbReference>
<dbReference type="PANTHER" id="PTHR33395">
    <property type="entry name" value="TRANSCRIPTASE, PUTATIVE-RELATED-RELATED"/>
    <property type="match status" value="1"/>
</dbReference>
<evidence type="ECO:0000313" key="4">
    <source>
        <dbReference type="Proteomes" id="UP000288716"/>
    </source>
</evidence>